<name>A0ABN3UT99_9ACTN</name>
<dbReference type="Proteomes" id="UP001501842">
    <property type="component" value="Unassembled WGS sequence"/>
</dbReference>
<protein>
    <recommendedName>
        <fullName evidence="3">DUF3800 domain-containing protein</fullName>
    </recommendedName>
</protein>
<evidence type="ECO:0000313" key="2">
    <source>
        <dbReference type="Proteomes" id="UP001501842"/>
    </source>
</evidence>
<sequence length="264" mass="30292">MSHDEPSPWSRVPLVGPMPNKGMLAYIDEAGQRSHTPKSSDHFVMSAAILLEEDLPRAQAFLARLRIDLNRQPGHHLSWKNLRSHSDRLHVSKSIAQQEWLTISAVVVCKKMIMQGVDYKEEKIAYLHTLRFVLERLSWLAREGDGLLTYHLAHVVRFKLSQLREYESSLRGNPYCRVAWNHMDPAGGSLGQPQESEMLQLGDLTASAIFRGFEPDKYGYTETRYLQELTPRFYRRGANLTSYGLKMHPWNETTKAAYPWVAAL</sequence>
<accession>A0ABN3UT99</accession>
<dbReference type="Pfam" id="PF12686">
    <property type="entry name" value="DUF3800"/>
    <property type="match status" value="1"/>
</dbReference>
<proteinExistence type="predicted"/>
<dbReference type="EMBL" id="BAAATZ010000037">
    <property type="protein sequence ID" value="GAA2737998.1"/>
    <property type="molecule type" value="Genomic_DNA"/>
</dbReference>
<evidence type="ECO:0008006" key="3">
    <source>
        <dbReference type="Google" id="ProtNLM"/>
    </source>
</evidence>
<comment type="caution">
    <text evidence="1">The sequence shown here is derived from an EMBL/GenBank/DDBJ whole genome shotgun (WGS) entry which is preliminary data.</text>
</comment>
<gene>
    <name evidence="1" type="ORF">GCM10010439_70270</name>
</gene>
<organism evidence="1 2">
    <name type="scientific">Actinocorallia aurantiaca</name>
    <dbReference type="NCBI Taxonomy" id="46204"/>
    <lineage>
        <taxon>Bacteria</taxon>
        <taxon>Bacillati</taxon>
        <taxon>Actinomycetota</taxon>
        <taxon>Actinomycetes</taxon>
        <taxon>Streptosporangiales</taxon>
        <taxon>Thermomonosporaceae</taxon>
        <taxon>Actinocorallia</taxon>
    </lineage>
</organism>
<dbReference type="InterPro" id="IPR024524">
    <property type="entry name" value="DUF3800"/>
</dbReference>
<evidence type="ECO:0000313" key="1">
    <source>
        <dbReference type="EMBL" id="GAA2737998.1"/>
    </source>
</evidence>
<reference evidence="1 2" key="1">
    <citation type="journal article" date="2019" name="Int. J. Syst. Evol. Microbiol.">
        <title>The Global Catalogue of Microorganisms (GCM) 10K type strain sequencing project: providing services to taxonomists for standard genome sequencing and annotation.</title>
        <authorList>
            <consortium name="The Broad Institute Genomics Platform"/>
            <consortium name="The Broad Institute Genome Sequencing Center for Infectious Disease"/>
            <person name="Wu L."/>
            <person name="Ma J."/>
        </authorList>
    </citation>
    <scope>NUCLEOTIDE SEQUENCE [LARGE SCALE GENOMIC DNA]</scope>
    <source>
        <strain evidence="1 2">JCM 8201</strain>
    </source>
</reference>
<keyword evidence="2" id="KW-1185">Reference proteome</keyword>